<dbReference type="PROSITE" id="PS50076">
    <property type="entry name" value="DNAJ_2"/>
    <property type="match status" value="1"/>
</dbReference>
<keyword evidence="9" id="KW-1185">Reference proteome</keyword>
<comment type="caution">
    <text evidence="8">The sequence shown here is derived from an EMBL/GenBank/DDBJ whole genome shotgun (WGS) entry which is preliminary data.</text>
</comment>
<evidence type="ECO:0000256" key="3">
    <source>
        <dbReference type="ARBA" id="ARBA00022490"/>
    </source>
</evidence>
<evidence type="ECO:0000256" key="1">
    <source>
        <dbReference type="ARBA" id="ARBA00004123"/>
    </source>
</evidence>
<feature type="compositionally biased region" description="Basic and acidic residues" evidence="6">
    <location>
        <begin position="75"/>
        <end position="110"/>
    </location>
</feature>
<name>A0AAD4QG69_9AGAM</name>
<keyword evidence="5" id="KW-0539">Nucleus</keyword>
<evidence type="ECO:0000313" key="9">
    <source>
        <dbReference type="Proteomes" id="UP001201163"/>
    </source>
</evidence>
<feature type="domain" description="J" evidence="7">
    <location>
        <begin position="6"/>
        <end position="72"/>
    </location>
</feature>
<keyword evidence="4" id="KW-0143">Chaperone</keyword>
<dbReference type="SMART" id="SM00271">
    <property type="entry name" value="DnaJ"/>
    <property type="match status" value="1"/>
</dbReference>
<feature type="non-terminal residue" evidence="8">
    <location>
        <position position="153"/>
    </location>
</feature>
<reference evidence="8" key="1">
    <citation type="submission" date="2022-01" db="EMBL/GenBank/DDBJ databases">
        <title>Comparative genomics reveals a dynamic genome evolution in the ectomycorrhizal milk-cap (Lactarius) mushrooms.</title>
        <authorList>
            <consortium name="DOE Joint Genome Institute"/>
            <person name="Lebreton A."/>
            <person name="Tang N."/>
            <person name="Kuo A."/>
            <person name="LaButti K."/>
            <person name="Drula E."/>
            <person name="Barry K."/>
            <person name="Clum A."/>
            <person name="Lipzen A."/>
            <person name="Mousain D."/>
            <person name="Ng V."/>
            <person name="Wang R."/>
            <person name="Wang X."/>
            <person name="Dai Y."/>
            <person name="Henrissat B."/>
            <person name="Grigoriev I.V."/>
            <person name="Guerin-Laguette A."/>
            <person name="Yu F."/>
            <person name="Martin F.M."/>
        </authorList>
    </citation>
    <scope>NUCLEOTIDE SEQUENCE</scope>
    <source>
        <strain evidence="8">QP</strain>
    </source>
</reference>
<comment type="subcellular location">
    <subcellularLocation>
        <location evidence="2">Cytoplasm</location>
    </subcellularLocation>
    <subcellularLocation>
        <location evidence="1">Nucleus</location>
    </subcellularLocation>
</comment>
<sequence length="153" mass="17370">NNDEQNAYEIVGVGSDATDADIKKGFRQRSLKTHPDRNPHLKDAARLFHELTQAQNKRTRKRNQRRRQNGRNTHRRPEQIRDAGRRMVEERQAELLRQQKEAELAERSAQEELDPPPLGAYPLSFSSLHAQTSPQASTTPPSVSGTRSPSTPT</sequence>
<evidence type="ECO:0000256" key="6">
    <source>
        <dbReference type="SAM" id="MobiDB-lite"/>
    </source>
</evidence>
<feature type="compositionally biased region" description="Basic residues" evidence="6">
    <location>
        <begin position="57"/>
        <end position="74"/>
    </location>
</feature>
<dbReference type="CDD" id="cd06257">
    <property type="entry name" value="DnaJ"/>
    <property type="match status" value="1"/>
</dbReference>
<dbReference type="EMBL" id="JAKELL010000008">
    <property type="protein sequence ID" value="KAH8996701.1"/>
    <property type="molecule type" value="Genomic_DNA"/>
</dbReference>
<dbReference type="GO" id="GO:0005737">
    <property type="term" value="C:cytoplasm"/>
    <property type="evidence" value="ECO:0007669"/>
    <property type="project" value="UniProtKB-SubCell"/>
</dbReference>
<dbReference type="PRINTS" id="PR00625">
    <property type="entry name" value="JDOMAIN"/>
</dbReference>
<evidence type="ECO:0000256" key="5">
    <source>
        <dbReference type="ARBA" id="ARBA00023242"/>
    </source>
</evidence>
<dbReference type="PANTHER" id="PTHR44313:SF1">
    <property type="entry name" value="DNAJ HOMOLOG SUBFAMILY C MEMBER 17"/>
    <property type="match status" value="1"/>
</dbReference>
<feature type="region of interest" description="Disordered" evidence="6">
    <location>
        <begin position="52"/>
        <end position="153"/>
    </location>
</feature>
<evidence type="ECO:0000313" key="8">
    <source>
        <dbReference type="EMBL" id="KAH8996701.1"/>
    </source>
</evidence>
<protein>
    <recommendedName>
        <fullName evidence="7">J domain-containing protein</fullName>
    </recommendedName>
</protein>
<dbReference type="InterPro" id="IPR036869">
    <property type="entry name" value="J_dom_sf"/>
</dbReference>
<dbReference type="PANTHER" id="PTHR44313">
    <property type="entry name" value="DNAJ HOMOLOG SUBFAMILY C MEMBER 17"/>
    <property type="match status" value="1"/>
</dbReference>
<dbReference type="GO" id="GO:0005681">
    <property type="term" value="C:spliceosomal complex"/>
    <property type="evidence" value="ECO:0007669"/>
    <property type="project" value="TreeGrafter"/>
</dbReference>
<dbReference type="AlphaFoldDB" id="A0AAD4QG69"/>
<dbReference type="Gene3D" id="1.10.287.110">
    <property type="entry name" value="DnaJ domain"/>
    <property type="match status" value="1"/>
</dbReference>
<organism evidence="8 9">
    <name type="scientific">Lactarius akahatsu</name>
    <dbReference type="NCBI Taxonomy" id="416441"/>
    <lineage>
        <taxon>Eukaryota</taxon>
        <taxon>Fungi</taxon>
        <taxon>Dikarya</taxon>
        <taxon>Basidiomycota</taxon>
        <taxon>Agaricomycotina</taxon>
        <taxon>Agaricomycetes</taxon>
        <taxon>Russulales</taxon>
        <taxon>Russulaceae</taxon>
        <taxon>Lactarius</taxon>
    </lineage>
</organism>
<dbReference type="Pfam" id="PF00226">
    <property type="entry name" value="DnaJ"/>
    <property type="match status" value="1"/>
</dbReference>
<dbReference type="SUPFAM" id="SSF46565">
    <property type="entry name" value="Chaperone J-domain"/>
    <property type="match status" value="1"/>
</dbReference>
<feature type="compositionally biased region" description="Polar residues" evidence="6">
    <location>
        <begin position="124"/>
        <end position="153"/>
    </location>
</feature>
<dbReference type="InterPro" id="IPR052094">
    <property type="entry name" value="Pre-mRNA-splicing_ERAD"/>
</dbReference>
<keyword evidence="3" id="KW-0963">Cytoplasm</keyword>
<dbReference type="GO" id="GO:0000390">
    <property type="term" value="P:spliceosomal complex disassembly"/>
    <property type="evidence" value="ECO:0007669"/>
    <property type="project" value="TreeGrafter"/>
</dbReference>
<dbReference type="Proteomes" id="UP001201163">
    <property type="component" value="Unassembled WGS sequence"/>
</dbReference>
<proteinExistence type="predicted"/>
<dbReference type="InterPro" id="IPR001623">
    <property type="entry name" value="DnaJ_domain"/>
</dbReference>
<evidence type="ECO:0000256" key="2">
    <source>
        <dbReference type="ARBA" id="ARBA00004496"/>
    </source>
</evidence>
<accession>A0AAD4QG69</accession>
<evidence type="ECO:0000256" key="4">
    <source>
        <dbReference type="ARBA" id="ARBA00023186"/>
    </source>
</evidence>
<evidence type="ECO:0000259" key="7">
    <source>
        <dbReference type="PROSITE" id="PS50076"/>
    </source>
</evidence>
<gene>
    <name evidence="8" type="ORF">EDB92DRAFT_1841400</name>
</gene>